<dbReference type="Gene3D" id="1.10.150.480">
    <property type="match status" value="1"/>
</dbReference>
<keyword evidence="3 7" id="KW-0732">Signal</keyword>
<dbReference type="InterPro" id="IPR013552">
    <property type="entry name" value="Thioester_dom"/>
</dbReference>
<accession>A0ABV9S8N9</accession>
<dbReference type="PROSITE" id="PS50847">
    <property type="entry name" value="GRAM_POS_ANCHORING"/>
    <property type="match status" value="1"/>
</dbReference>
<protein>
    <submittedName>
        <fullName evidence="9">Cys-Gln thioester bond-forming surface protein</fullName>
    </submittedName>
</protein>
<dbReference type="EMBL" id="JBHSIS010000017">
    <property type="protein sequence ID" value="MFC4857324.1"/>
    <property type="molecule type" value="Genomic_DNA"/>
</dbReference>
<dbReference type="RefSeq" id="WP_378059309.1">
    <property type="nucleotide sequence ID" value="NZ_JBHSIS010000017.1"/>
</dbReference>
<dbReference type="InterPro" id="IPR006311">
    <property type="entry name" value="TAT_signal"/>
</dbReference>
<evidence type="ECO:0000259" key="8">
    <source>
        <dbReference type="PROSITE" id="PS50847"/>
    </source>
</evidence>
<feature type="region of interest" description="Disordered" evidence="5">
    <location>
        <begin position="319"/>
        <end position="346"/>
    </location>
</feature>
<organism evidence="9 10">
    <name type="scientific">Actinophytocola glycyrrhizae</name>
    <dbReference type="NCBI Taxonomy" id="2044873"/>
    <lineage>
        <taxon>Bacteria</taxon>
        <taxon>Bacillati</taxon>
        <taxon>Actinomycetota</taxon>
        <taxon>Actinomycetes</taxon>
        <taxon>Pseudonocardiales</taxon>
        <taxon>Pseudonocardiaceae</taxon>
    </lineage>
</organism>
<reference evidence="10" key="1">
    <citation type="journal article" date="2019" name="Int. J. Syst. Evol. Microbiol.">
        <title>The Global Catalogue of Microorganisms (GCM) 10K type strain sequencing project: providing services to taxonomists for standard genome sequencing and annotation.</title>
        <authorList>
            <consortium name="The Broad Institute Genomics Platform"/>
            <consortium name="The Broad Institute Genome Sequencing Center for Infectious Disease"/>
            <person name="Wu L."/>
            <person name="Ma J."/>
        </authorList>
    </citation>
    <scope>NUCLEOTIDE SEQUENCE [LARGE SCALE GENOMIC DNA]</scope>
    <source>
        <strain evidence="10">ZS-22-S1</strain>
    </source>
</reference>
<dbReference type="PROSITE" id="PS51318">
    <property type="entry name" value="TAT"/>
    <property type="match status" value="1"/>
</dbReference>
<dbReference type="Proteomes" id="UP001595859">
    <property type="component" value="Unassembled WGS sequence"/>
</dbReference>
<dbReference type="InterPro" id="IPR019931">
    <property type="entry name" value="LPXTG_anchor"/>
</dbReference>
<sequence>MTRRFTFVRRGAGAAAVLALATATATQAAADPVTATVLEDTTPGLNVNVGDGDFADLSTGLIGLRLSDGSTLGVYCVEIRTGIDAGQPMVEKDWADFPDADSPFNANQAGINWVLHNGFPVVDAEELATRLTDDGAKLNDGLSTEEAIAGTQAAIWHLSDATDLNRENPVPGQEAAGQDVLALYDHLTGLDNVGIEEQPAASLEIEPDERSGAAGEQIGPFTVRTNGSIEEFIADVPEGVTVVDGNGAELNADDVKDGTLLFFDVVAGTADGSASVELTATARVETGRLFVGQNYGEGDKTQSLIVAESDTSRLTATASGAWSATPNENQATGENQPEPQAKNTSDLAETGASILVPGLVGLVLVGAGIGALLVLRKRRHT</sequence>
<evidence type="ECO:0000313" key="10">
    <source>
        <dbReference type="Proteomes" id="UP001595859"/>
    </source>
</evidence>
<evidence type="ECO:0000256" key="6">
    <source>
        <dbReference type="SAM" id="Phobius"/>
    </source>
</evidence>
<keyword evidence="10" id="KW-1185">Reference proteome</keyword>
<evidence type="ECO:0000256" key="4">
    <source>
        <dbReference type="ARBA" id="ARBA00023088"/>
    </source>
</evidence>
<dbReference type="InterPro" id="IPR023849">
    <property type="entry name" value="TQXA_dom"/>
</dbReference>
<keyword evidence="6" id="KW-0472">Membrane</keyword>
<dbReference type="Pfam" id="PF08341">
    <property type="entry name" value="TED"/>
    <property type="match status" value="1"/>
</dbReference>
<proteinExistence type="predicted"/>
<evidence type="ECO:0000256" key="1">
    <source>
        <dbReference type="ARBA" id="ARBA00022512"/>
    </source>
</evidence>
<evidence type="ECO:0000256" key="7">
    <source>
        <dbReference type="SAM" id="SignalP"/>
    </source>
</evidence>
<feature type="chain" id="PRO_5045535048" evidence="7">
    <location>
        <begin position="31"/>
        <end position="381"/>
    </location>
</feature>
<evidence type="ECO:0000256" key="2">
    <source>
        <dbReference type="ARBA" id="ARBA00022525"/>
    </source>
</evidence>
<evidence type="ECO:0000313" key="9">
    <source>
        <dbReference type="EMBL" id="MFC4857324.1"/>
    </source>
</evidence>
<name>A0ABV9S8N9_9PSEU</name>
<keyword evidence="6" id="KW-1133">Transmembrane helix</keyword>
<feature type="domain" description="Gram-positive cocci surface proteins LPxTG" evidence="8">
    <location>
        <begin position="347"/>
        <end position="381"/>
    </location>
</feature>
<evidence type="ECO:0000256" key="3">
    <source>
        <dbReference type="ARBA" id="ARBA00022729"/>
    </source>
</evidence>
<keyword evidence="2" id="KW-0964">Secreted</keyword>
<gene>
    <name evidence="9" type="ORF">ACFPCV_27825</name>
</gene>
<evidence type="ECO:0000256" key="5">
    <source>
        <dbReference type="SAM" id="MobiDB-lite"/>
    </source>
</evidence>
<keyword evidence="6" id="KW-0812">Transmembrane</keyword>
<keyword evidence="1" id="KW-0134">Cell wall</keyword>
<comment type="caution">
    <text evidence="9">The sequence shown here is derived from an EMBL/GenBank/DDBJ whole genome shotgun (WGS) entry which is preliminary data.</text>
</comment>
<feature type="signal peptide" evidence="7">
    <location>
        <begin position="1"/>
        <end position="30"/>
    </location>
</feature>
<dbReference type="NCBIfam" id="TIGR03934">
    <property type="entry name" value="TQXA_dom"/>
    <property type="match status" value="1"/>
</dbReference>
<keyword evidence="4" id="KW-0572">Peptidoglycan-anchor</keyword>
<feature type="transmembrane region" description="Helical" evidence="6">
    <location>
        <begin position="354"/>
        <end position="375"/>
    </location>
</feature>